<evidence type="ECO:0000256" key="3">
    <source>
        <dbReference type="ARBA" id="ARBA00022741"/>
    </source>
</evidence>
<dbReference type="InterPro" id="IPR015860">
    <property type="entry name" value="ABC_transpr_TagH-like"/>
</dbReference>
<proteinExistence type="inferred from homology"/>
<evidence type="ECO:0000256" key="2">
    <source>
        <dbReference type="ARBA" id="ARBA00022448"/>
    </source>
</evidence>
<protein>
    <submittedName>
        <fullName evidence="6">ATP-binding protein</fullName>
    </submittedName>
</protein>
<dbReference type="SUPFAM" id="SSF52540">
    <property type="entry name" value="P-loop containing nucleoside triphosphate hydrolases"/>
    <property type="match status" value="1"/>
</dbReference>
<dbReference type="PANTHER" id="PTHR46743">
    <property type="entry name" value="TEICHOIC ACIDS EXPORT ATP-BINDING PROTEIN TAGH"/>
    <property type="match status" value="1"/>
</dbReference>
<dbReference type="Gene3D" id="3.40.50.300">
    <property type="entry name" value="P-loop containing nucleotide triphosphate hydrolases"/>
    <property type="match status" value="1"/>
</dbReference>
<dbReference type="Pfam" id="PF00005">
    <property type="entry name" value="ABC_tran"/>
    <property type="match status" value="1"/>
</dbReference>
<evidence type="ECO:0000256" key="4">
    <source>
        <dbReference type="ARBA" id="ARBA00022840"/>
    </source>
</evidence>
<dbReference type="GO" id="GO:0140359">
    <property type="term" value="F:ABC-type transporter activity"/>
    <property type="evidence" value="ECO:0007669"/>
    <property type="project" value="InterPro"/>
</dbReference>
<name>A0A317DXV3_9PROT</name>
<dbReference type="GO" id="GO:0016020">
    <property type="term" value="C:membrane"/>
    <property type="evidence" value="ECO:0007669"/>
    <property type="project" value="InterPro"/>
</dbReference>
<evidence type="ECO:0000256" key="1">
    <source>
        <dbReference type="ARBA" id="ARBA00005417"/>
    </source>
</evidence>
<dbReference type="AlphaFoldDB" id="A0A317DXV3"/>
<accession>A0A317DXV3</accession>
<keyword evidence="7" id="KW-1185">Reference proteome</keyword>
<keyword evidence="3" id="KW-0547">Nucleotide-binding</keyword>
<dbReference type="OrthoDB" id="7157922at2"/>
<dbReference type="GO" id="GO:0016887">
    <property type="term" value="F:ATP hydrolysis activity"/>
    <property type="evidence" value="ECO:0007669"/>
    <property type="project" value="InterPro"/>
</dbReference>
<dbReference type="Proteomes" id="UP000246077">
    <property type="component" value="Unassembled WGS sequence"/>
</dbReference>
<dbReference type="CDD" id="cd03220">
    <property type="entry name" value="ABC_KpsT_Wzt"/>
    <property type="match status" value="1"/>
</dbReference>
<comment type="similarity">
    <text evidence="1">Belongs to the ABC transporter superfamily.</text>
</comment>
<reference evidence="7" key="1">
    <citation type="submission" date="2018-05" db="EMBL/GenBank/DDBJ databases">
        <title>Zavarzinia sp. HR-AS.</title>
        <authorList>
            <person name="Lee Y."/>
            <person name="Jeon C.O."/>
        </authorList>
    </citation>
    <scope>NUCLEOTIDE SEQUENCE [LARGE SCALE GENOMIC DNA]</scope>
    <source>
        <strain evidence="7">DSM 1231</strain>
    </source>
</reference>
<evidence type="ECO:0000313" key="6">
    <source>
        <dbReference type="EMBL" id="PWR19558.1"/>
    </source>
</evidence>
<keyword evidence="4 6" id="KW-0067">ATP-binding</keyword>
<dbReference type="EMBL" id="QGLF01000004">
    <property type="protein sequence ID" value="PWR19558.1"/>
    <property type="molecule type" value="Genomic_DNA"/>
</dbReference>
<comment type="caution">
    <text evidence="6">The sequence shown here is derived from an EMBL/GenBank/DDBJ whole genome shotgun (WGS) entry which is preliminary data.</text>
</comment>
<sequence length="220" mass="24229">MLNVTNVAKFYHTESGHKLWALRDVSFSLAPERKLGLVGSNGAGKSTLIRLLGGIEKPAAGKIDLNGMTMSWPLGFSGGCQGGLSGIDNVRFLAKVYGVDFKQLLAFVYDFSELGEHMREPARTYSTGMQARLNFALSVAFDFDCYLIDEVILAGDARFHAKCQEYLFNRNSKKAMVIASHSLQFLAEICDSILVLDNGVSFHFENPHDGIEFHAQLQGV</sequence>
<keyword evidence="2" id="KW-0813">Transport</keyword>
<dbReference type="PROSITE" id="PS50893">
    <property type="entry name" value="ABC_TRANSPORTER_2"/>
    <property type="match status" value="1"/>
</dbReference>
<organism evidence="6 7">
    <name type="scientific">Zavarzinia compransoris</name>
    <dbReference type="NCBI Taxonomy" id="1264899"/>
    <lineage>
        <taxon>Bacteria</taxon>
        <taxon>Pseudomonadati</taxon>
        <taxon>Pseudomonadota</taxon>
        <taxon>Alphaproteobacteria</taxon>
        <taxon>Rhodospirillales</taxon>
        <taxon>Zavarziniaceae</taxon>
        <taxon>Zavarzinia</taxon>
    </lineage>
</organism>
<dbReference type="SMART" id="SM00382">
    <property type="entry name" value="AAA"/>
    <property type="match status" value="1"/>
</dbReference>
<gene>
    <name evidence="6" type="ORF">DKG75_13860</name>
</gene>
<dbReference type="InterPro" id="IPR003439">
    <property type="entry name" value="ABC_transporter-like_ATP-bd"/>
</dbReference>
<dbReference type="InterPro" id="IPR003593">
    <property type="entry name" value="AAA+_ATPase"/>
</dbReference>
<dbReference type="InterPro" id="IPR027417">
    <property type="entry name" value="P-loop_NTPase"/>
</dbReference>
<dbReference type="RefSeq" id="WP_109921732.1">
    <property type="nucleotide sequence ID" value="NZ_QGLF01000004.1"/>
</dbReference>
<feature type="domain" description="ABC transporter" evidence="5">
    <location>
        <begin position="2"/>
        <end position="220"/>
    </location>
</feature>
<evidence type="ECO:0000313" key="7">
    <source>
        <dbReference type="Proteomes" id="UP000246077"/>
    </source>
</evidence>
<dbReference type="PANTHER" id="PTHR46743:SF2">
    <property type="entry name" value="TEICHOIC ACIDS EXPORT ATP-BINDING PROTEIN TAGH"/>
    <property type="match status" value="1"/>
</dbReference>
<dbReference type="InterPro" id="IPR050683">
    <property type="entry name" value="Bact_Polysacc_Export_ATP-bd"/>
</dbReference>
<evidence type="ECO:0000259" key="5">
    <source>
        <dbReference type="PROSITE" id="PS50893"/>
    </source>
</evidence>
<dbReference type="GO" id="GO:0005524">
    <property type="term" value="F:ATP binding"/>
    <property type="evidence" value="ECO:0007669"/>
    <property type="project" value="UniProtKB-KW"/>
</dbReference>